<dbReference type="eggNOG" id="COG0628">
    <property type="taxonomic scope" value="Bacteria"/>
</dbReference>
<dbReference type="Proteomes" id="UP000030437">
    <property type="component" value="Unassembled WGS sequence"/>
</dbReference>
<feature type="transmembrane region" description="Helical" evidence="6">
    <location>
        <begin position="350"/>
        <end position="376"/>
    </location>
</feature>
<dbReference type="PANTHER" id="PTHR21716">
    <property type="entry name" value="TRANSMEMBRANE PROTEIN"/>
    <property type="match status" value="1"/>
</dbReference>
<name>A0A0A3IGD0_9BACI</name>
<keyword evidence="4 6" id="KW-1133">Transmembrane helix</keyword>
<feature type="transmembrane region" description="Helical" evidence="6">
    <location>
        <begin position="94"/>
        <end position="119"/>
    </location>
</feature>
<evidence type="ECO:0000256" key="5">
    <source>
        <dbReference type="ARBA" id="ARBA00023136"/>
    </source>
</evidence>
<evidence type="ECO:0000256" key="1">
    <source>
        <dbReference type="ARBA" id="ARBA00004141"/>
    </source>
</evidence>
<reference evidence="7 8" key="1">
    <citation type="submission" date="2014-02" db="EMBL/GenBank/DDBJ databases">
        <title>Draft genome sequence of Lysinibacillus odysseyi NBRC 100172.</title>
        <authorList>
            <person name="Zhang F."/>
            <person name="Wang G."/>
            <person name="Zhang L."/>
        </authorList>
    </citation>
    <scope>NUCLEOTIDE SEQUENCE [LARGE SCALE GENOMIC DNA]</scope>
    <source>
        <strain evidence="7 8">NBRC 100172</strain>
    </source>
</reference>
<sequence length="406" mass="46028">MEQDSQKEHLPQEKSHFFSTRFIRFLGGKNLLFLLIITLLLGCVIFIFDKIAFIFQPIQVLFEVVILPGVLGVILYYLLRPFLRILMRWKVPRIWAIVIIFVGLISLITILILLVFPFLRDQFTNLLQEFPIYFMSLLDDVIAFINNSRINEYLANANIEYDKVLVNITDNLTTTVKDTATSLATNVASGLTGVVTTLTGILLSLAIVPFILFYLLWEGEKMPHFIVRLFPPRMRKFVDDIMGDMDNQISSYIQGQILVSICIGIMVTIGFFIIKLPYALLLGALAMVTSVVPYLGPVIAITPALIIAIVTNPFMLIKVGIVWTVVQLIEGKFISPQIMGKSLSIHPITIIFVLLTAGSLFGVFGVILGIPSYALLKVIVQHFYQLFKQRYNKFQLKSEDQYEDIH</sequence>
<keyword evidence="8" id="KW-1185">Reference proteome</keyword>
<keyword evidence="3 6" id="KW-0812">Transmembrane</keyword>
<dbReference type="RefSeq" id="WP_036158886.1">
    <property type="nucleotide sequence ID" value="NZ_AVCX01000001.1"/>
</dbReference>
<evidence type="ECO:0000256" key="2">
    <source>
        <dbReference type="ARBA" id="ARBA00009773"/>
    </source>
</evidence>
<feature type="transmembrane region" description="Helical" evidence="6">
    <location>
        <begin position="280"/>
        <end position="299"/>
    </location>
</feature>
<organism evidence="7 8">
    <name type="scientific">Lysinibacillus odysseyi 34hs-1 = NBRC 100172</name>
    <dbReference type="NCBI Taxonomy" id="1220589"/>
    <lineage>
        <taxon>Bacteria</taxon>
        <taxon>Bacillati</taxon>
        <taxon>Bacillota</taxon>
        <taxon>Bacilli</taxon>
        <taxon>Bacillales</taxon>
        <taxon>Bacillaceae</taxon>
        <taxon>Lysinibacillus</taxon>
    </lineage>
</organism>
<comment type="similarity">
    <text evidence="2">Belongs to the autoinducer-2 exporter (AI-2E) (TC 2.A.86) family.</text>
</comment>
<dbReference type="Pfam" id="PF01594">
    <property type="entry name" value="AI-2E_transport"/>
    <property type="match status" value="1"/>
</dbReference>
<proteinExistence type="inferred from homology"/>
<dbReference type="AlphaFoldDB" id="A0A0A3IGD0"/>
<dbReference type="GO" id="GO:0055085">
    <property type="term" value="P:transmembrane transport"/>
    <property type="evidence" value="ECO:0007669"/>
    <property type="project" value="TreeGrafter"/>
</dbReference>
<evidence type="ECO:0000256" key="6">
    <source>
        <dbReference type="SAM" id="Phobius"/>
    </source>
</evidence>
<evidence type="ECO:0000256" key="4">
    <source>
        <dbReference type="ARBA" id="ARBA00022989"/>
    </source>
</evidence>
<feature type="transmembrane region" description="Helical" evidence="6">
    <location>
        <begin position="305"/>
        <end position="329"/>
    </location>
</feature>
<dbReference type="OrthoDB" id="9793390at2"/>
<dbReference type="GO" id="GO:0016020">
    <property type="term" value="C:membrane"/>
    <property type="evidence" value="ECO:0007669"/>
    <property type="project" value="UniProtKB-SubCell"/>
</dbReference>
<comment type="caution">
    <text evidence="7">The sequence shown here is derived from an EMBL/GenBank/DDBJ whole genome shotgun (WGS) entry which is preliminary data.</text>
</comment>
<feature type="transmembrane region" description="Helical" evidence="6">
    <location>
        <begin position="252"/>
        <end position="273"/>
    </location>
</feature>
<accession>A0A0A3IGD0</accession>
<evidence type="ECO:0000313" key="7">
    <source>
        <dbReference type="EMBL" id="KGR81873.1"/>
    </source>
</evidence>
<dbReference type="InterPro" id="IPR002549">
    <property type="entry name" value="AI-2E-like"/>
</dbReference>
<gene>
    <name evidence="7" type="ORF">CD32_21405</name>
</gene>
<dbReference type="EMBL" id="JPVP01000060">
    <property type="protein sequence ID" value="KGR81873.1"/>
    <property type="molecule type" value="Genomic_DNA"/>
</dbReference>
<comment type="subcellular location">
    <subcellularLocation>
        <location evidence="1">Membrane</location>
        <topology evidence="1">Multi-pass membrane protein</topology>
    </subcellularLocation>
</comment>
<evidence type="ECO:0000256" key="3">
    <source>
        <dbReference type="ARBA" id="ARBA00022692"/>
    </source>
</evidence>
<dbReference type="STRING" id="1220589.CD32_21405"/>
<protein>
    <submittedName>
        <fullName evidence="7">Membrane protein</fullName>
    </submittedName>
</protein>
<evidence type="ECO:0000313" key="8">
    <source>
        <dbReference type="Proteomes" id="UP000030437"/>
    </source>
</evidence>
<feature type="transmembrane region" description="Helical" evidence="6">
    <location>
        <begin position="60"/>
        <end position="79"/>
    </location>
</feature>
<keyword evidence="5 6" id="KW-0472">Membrane</keyword>
<feature type="transmembrane region" description="Helical" evidence="6">
    <location>
        <begin position="191"/>
        <end position="217"/>
    </location>
</feature>
<feature type="transmembrane region" description="Helical" evidence="6">
    <location>
        <begin position="31"/>
        <end position="48"/>
    </location>
</feature>
<dbReference type="PANTHER" id="PTHR21716:SF69">
    <property type="entry name" value="TRANSPORT PROTEIN YUBA-RELATED"/>
    <property type="match status" value="1"/>
</dbReference>